<sequence>MEELEEKRDENGCLRKEILKVVKEKNDQIEINELLKNKLEQLQNEILTAAKKQMEKSDSQRMALKEFNKSVKNVKVKKADVTKNGSIEKMKDEILRLKEKQDIQKNAIDEWTNKAMSQNASLLEKEHLIEKLNCELQSQMEETAAIKKELNLFKNEVKVQQERRTCENEIKQNRKRPSIDAKEKNPKQTKITVNQENHQPSHNSPPSFHGISAKQQQSLFQKENLPCQKSIPFQETQSRQPFTKIQNIPPGHDYSQQQPQIFPQNPQSQINYSTFSAQNSSAMQFPHYLSHFYQYFNTHPGFPNFKF</sequence>
<feature type="region of interest" description="Disordered" evidence="2">
    <location>
        <begin position="168"/>
        <end position="212"/>
    </location>
</feature>
<feature type="compositionally biased region" description="Basic and acidic residues" evidence="2">
    <location>
        <begin position="168"/>
        <end position="186"/>
    </location>
</feature>
<feature type="coiled-coil region" evidence="1">
    <location>
        <begin position="25"/>
        <end position="52"/>
    </location>
</feature>
<proteinExistence type="predicted"/>
<keyword evidence="3" id="KW-1185">Reference proteome</keyword>
<accession>A0A914YUQ6</accession>
<name>A0A914YUQ6_9BILA</name>
<evidence type="ECO:0000256" key="1">
    <source>
        <dbReference type="SAM" id="Coils"/>
    </source>
</evidence>
<evidence type="ECO:0000313" key="4">
    <source>
        <dbReference type="WBParaSite" id="PSU_v2.g3403.t1"/>
    </source>
</evidence>
<evidence type="ECO:0000256" key="2">
    <source>
        <dbReference type="SAM" id="MobiDB-lite"/>
    </source>
</evidence>
<dbReference type="WBParaSite" id="PSU_v2.g3403.t1">
    <property type="protein sequence ID" value="PSU_v2.g3403.t1"/>
    <property type="gene ID" value="PSU_v2.g3403"/>
</dbReference>
<feature type="compositionally biased region" description="Polar residues" evidence="2">
    <location>
        <begin position="188"/>
        <end position="206"/>
    </location>
</feature>
<feature type="coiled-coil region" evidence="1">
    <location>
        <begin position="87"/>
        <end position="149"/>
    </location>
</feature>
<protein>
    <submittedName>
        <fullName evidence="4">Uncharacterized protein</fullName>
    </submittedName>
</protein>
<reference evidence="4" key="1">
    <citation type="submission" date="2022-11" db="UniProtKB">
        <authorList>
            <consortium name="WormBaseParasite"/>
        </authorList>
    </citation>
    <scope>IDENTIFICATION</scope>
</reference>
<evidence type="ECO:0000313" key="3">
    <source>
        <dbReference type="Proteomes" id="UP000887577"/>
    </source>
</evidence>
<dbReference type="Proteomes" id="UP000887577">
    <property type="component" value="Unplaced"/>
</dbReference>
<keyword evidence="1" id="KW-0175">Coiled coil</keyword>
<dbReference type="AlphaFoldDB" id="A0A914YUQ6"/>
<organism evidence="3 4">
    <name type="scientific">Panagrolaimus superbus</name>
    <dbReference type="NCBI Taxonomy" id="310955"/>
    <lineage>
        <taxon>Eukaryota</taxon>
        <taxon>Metazoa</taxon>
        <taxon>Ecdysozoa</taxon>
        <taxon>Nematoda</taxon>
        <taxon>Chromadorea</taxon>
        <taxon>Rhabditida</taxon>
        <taxon>Tylenchina</taxon>
        <taxon>Panagrolaimomorpha</taxon>
        <taxon>Panagrolaimoidea</taxon>
        <taxon>Panagrolaimidae</taxon>
        <taxon>Panagrolaimus</taxon>
    </lineage>
</organism>